<proteinExistence type="predicted"/>
<dbReference type="AlphaFoldDB" id="A0A3B6LK64"/>
<dbReference type="OMA" id="ITGHRHR"/>
<protein>
    <submittedName>
        <fullName evidence="2">Uncharacterized protein</fullName>
    </submittedName>
</protein>
<organism evidence="2">
    <name type="scientific">Triticum aestivum</name>
    <name type="common">Wheat</name>
    <dbReference type="NCBI Taxonomy" id="4565"/>
    <lineage>
        <taxon>Eukaryota</taxon>
        <taxon>Viridiplantae</taxon>
        <taxon>Streptophyta</taxon>
        <taxon>Embryophyta</taxon>
        <taxon>Tracheophyta</taxon>
        <taxon>Spermatophyta</taxon>
        <taxon>Magnoliopsida</taxon>
        <taxon>Liliopsida</taxon>
        <taxon>Poales</taxon>
        <taxon>Poaceae</taxon>
        <taxon>BOP clade</taxon>
        <taxon>Pooideae</taxon>
        <taxon>Triticodae</taxon>
        <taxon>Triticeae</taxon>
        <taxon>Triticinae</taxon>
        <taxon>Triticum</taxon>
    </lineage>
</organism>
<reference evidence="2" key="1">
    <citation type="submission" date="2018-08" db="EMBL/GenBank/DDBJ databases">
        <authorList>
            <person name="Rossello M."/>
        </authorList>
    </citation>
    <scope>NUCLEOTIDE SEQUENCE [LARGE SCALE GENOMIC DNA]</scope>
    <source>
        <strain evidence="2">cv. Chinese Spring</strain>
    </source>
</reference>
<name>A0A3B6LK64_WHEAT</name>
<feature type="region of interest" description="Disordered" evidence="1">
    <location>
        <begin position="197"/>
        <end position="231"/>
    </location>
</feature>
<evidence type="ECO:0000256" key="1">
    <source>
        <dbReference type="SAM" id="MobiDB-lite"/>
    </source>
</evidence>
<evidence type="ECO:0000313" key="3">
    <source>
        <dbReference type="Proteomes" id="UP000019116"/>
    </source>
</evidence>
<feature type="region of interest" description="Disordered" evidence="1">
    <location>
        <begin position="10"/>
        <end position="31"/>
    </location>
</feature>
<dbReference type="OrthoDB" id="695753at2759"/>
<feature type="region of interest" description="Disordered" evidence="1">
    <location>
        <begin position="134"/>
        <end position="177"/>
    </location>
</feature>
<feature type="compositionally biased region" description="Low complexity" evidence="1">
    <location>
        <begin position="154"/>
        <end position="177"/>
    </location>
</feature>
<feature type="compositionally biased region" description="Basic and acidic residues" evidence="1">
    <location>
        <begin position="201"/>
        <end position="225"/>
    </location>
</feature>
<evidence type="ECO:0000313" key="2">
    <source>
        <dbReference type="EnsemblPlants" id="TraesCS5B02G146900.1.cds1"/>
    </source>
</evidence>
<dbReference type="Gramene" id="TraesCS5B03G0407600.1">
    <property type="protein sequence ID" value="TraesCS5B03G0407600.1.CDS1"/>
    <property type="gene ID" value="TraesCS5B03G0407600"/>
</dbReference>
<reference evidence="2" key="2">
    <citation type="submission" date="2018-10" db="UniProtKB">
        <authorList>
            <consortium name="EnsemblPlants"/>
        </authorList>
    </citation>
    <scope>IDENTIFICATION</scope>
</reference>
<dbReference type="EnsemblPlants" id="TraesCS5B02G146900.1">
    <property type="protein sequence ID" value="TraesCS5B02G146900.1.cds1"/>
    <property type="gene ID" value="TraesCS5B02G146900"/>
</dbReference>
<dbReference type="Proteomes" id="UP000019116">
    <property type="component" value="Chromosome 5B"/>
</dbReference>
<keyword evidence="3" id="KW-1185">Reference proteome</keyword>
<sequence>MGRYIMRTGSMGLGSMRLTSPRMTGHRHRSERSSTAAVLLRNMPSPLQHSLCGVGVSGSLPVRNDAHVISPASGVTQSAGDDGDPPPLPGCCRPGNPGSGCSAGCEGAPLLHGGLALAAGGGCSGGDGGDGGGVDGLKRDAGGDATLPPGTPGKPGLRGLPPGNPGNRSSSSSAPPLLAAASDDCVATTIAAATTITTSARLDHTNDDAIDRLLDRQVPMRDRSGRSSYTG</sequence>
<dbReference type="Gramene" id="TraesCS5B02G146900.1">
    <property type="protein sequence ID" value="TraesCS5B02G146900.1.cds1"/>
    <property type="gene ID" value="TraesCS5B02G146900"/>
</dbReference>
<accession>A0A3B6LK64</accession>